<evidence type="ECO:0000256" key="2">
    <source>
        <dbReference type="ARBA" id="ARBA00022723"/>
    </source>
</evidence>
<keyword evidence="4" id="KW-0862">Zinc</keyword>
<dbReference type="GO" id="GO:0046872">
    <property type="term" value="F:metal ion binding"/>
    <property type="evidence" value="ECO:0007669"/>
    <property type="project" value="UniProtKB-KW"/>
</dbReference>
<keyword evidence="3" id="KW-0378">Hydrolase</keyword>
<evidence type="ECO:0000256" key="1">
    <source>
        <dbReference type="ARBA" id="ARBA00001947"/>
    </source>
</evidence>
<accession>A0A645HFT1</accession>
<dbReference type="GO" id="GO:0016811">
    <property type="term" value="F:hydrolase activity, acting on carbon-nitrogen (but not peptide) bonds, in linear amides"/>
    <property type="evidence" value="ECO:0007669"/>
    <property type="project" value="TreeGrafter"/>
</dbReference>
<dbReference type="InterPro" id="IPR003785">
    <property type="entry name" value="Creatininase/forma_Hydrolase"/>
</dbReference>
<dbReference type="AlphaFoldDB" id="A0A645HFT1"/>
<comment type="cofactor">
    <cofactor evidence="1">
        <name>Zn(2+)</name>
        <dbReference type="ChEBI" id="CHEBI:29105"/>
    </cofactor>
</comment>
<name>A0A645HFT1_9ZZZZ</name>
<reference evidence="5" key="1">
    <citation type="submission" date="2019-08" db="EMBL/GenBank/DDBJ databases">
        <authorList>
            <person name="Kucharzyk K."/>
            <person name="Murdoch R.W."/>
            <person name="Higgins S."/>
            <person name="Loffler F."/>
        </authorList>
    </citation>
    <scope>NUCLEOTIDE SEQUENCE</scope>
</reference>
<dbReference type="SUPFAM" id="SSF102215">
    <property type="entry name" value="Creatininase"/>
    <property type="match status" value="1"/>
</dbReference>
<dbReference type="EMBL" id="VSSQ01092075">
    <property type="protein sequence ID" value="MPN37426.1"/>
    <property type="molecule type" value="Genomic_DNA"/>
</dbReference>
<dbReference type="PANTHER" id="PTHR35005">
    <property type="entry name" value="3-DEHYDRO-SCYLLO-INOSOSE HYDROLASE"/>
    <property type="match status" value="1"/>
</dbReference>
<dbReference type="Gene3D" id="3.40.50.10310">
    <property type="entry name" value="Creatininase"/>
    <property type="match status" value="1"/>
</dbReference>
<evidence type="ECO:0000256" key="4">
    <source>
        <dbReference type="ARBA" id="ARBA00022833"/>
    </source>
</evidence>
<dbReference type="InterPro" id="IPR024087">
    <property type="entry name" value="Creatininase-like_sf"/>
</dbReference>
<keyword evidence="2" id="KW-0479">Metal-binding</keyword>
<comment type="caution">
    <text evidence="5">The sequence shown here is derived from an EMBL/GenBank/DDBJ whole genome shotgun (WGS) entry which is preliminary data.</text>
</comment>
<dbReference type="GO" id="GO:0009231">
    <property type="term" value="P:riboflavin biosynthetic process"/>
    <property type="evidence" value="ECO:0007669"/>
    <property type="project" value="TreeGrafter"/>
</dbReference>
<evidence type="ECO:0008006" key="6">
    <source>
        <dbReference type="Google" id="ProtNLM"/>
    </source>
</evidence>
<dbReference type="Pfam" id="PF02633">
    <property type="entry name" value="Creatininase"/>
    <property type="match status" value="1"/>
</dbReference>
<sequence>MVLPGTVTLRPQVFRGVVEDYISSYVQHGFTTIVLISSHGGNFAALEEIAAAAAPQYPDVKIVTGPSIEDLMALFAKAEQQEGLEPTACGGHACDFETSVMLHIAPGQVRPGLAQRGFMGQVTKEVVNNMFQKGVLAVSEIGVMGDPTHADAARGARYHEAMADLLETTVRQKLGR</sequence>
<organism evidence="5">
    <name type="scientific">bioreactor metagenome</name>
    <dbReference type="NCBI Taxonomy" id="1076179"/>
    <lineage>
        <taxon>unclassified sequences</taxon>
        <taxon>metagenomes</taxon>
        <taxon>ecological metagenomes</taxon>
    </lineage>
</organism>
<protein>
    <recommendedName>
        <fullName evidence="6">Creatinine amidohydrolase</fullName>
    </recommendedName>
</protein>
<dbReference type="PANTHER" id="PTHR35005:SF1">
    <property type="entry name" value="2-AMINO-5-FORMYLAMINO-6-RIBOSYLAMINOPYRIMIDIN-4(3H)-ONE 5'-MONOPHOSPHATE DEFORMYLASE"/>
    <property type="match status" value="1"/>
</dbReference>
<proteinExistence type="predicted"/>
<evidence type="ECO:0000313" key="5">
    <source>
        <dbReference type="EMBL" id="MPN37426.1"/>
    </source>
</evidence>
<evidence type="ECO:0000256" key="3">
    <source>
        <dbReference type="ARBA" id="ARBA00022801"/>
    </source>
</evidence>
<gene>
    <name evidence="5" type="ORF">SDC9_184944</name>
</gene>